<evidence type="ECO:0000313" key="7">
    <source>
        <dbReference type="Proteomes" id="UP001652662"/>
    </source>
</evidence>
<keyword evidence="4" id="KW-0472">Membrane</keyword>
<dbReference type="InterPro" id="IPR013151">
    <property type="entry name" value="Immunoglobulin_dom"/>
</dbReference>
<dbReference type="PANTHER" id="PTHR11738:SF88">
    <property type="entry name" value="IG-LIKE DOMAIN-CONTAINING PROTEIN"/>
    <property type="match status" value="1"/>
</dbReference>
<dbReference type="SMART" id="SM00409">
    <property type="entry name" value="IG"/>
    <property type="match status" value="3"/>
</dbReference>
<feature type="signal peptide" evidence="5">
    <location>
        <begin position="1"/>
        <end position="25"/>
    </location>
</feature>
<dbReference type="InterPro" id="IPR013783">
    <property type="entry name" value="Ig-like_fold"/>
</dbReference>
<evidence type="ECO:0000256" key="1">
    <source>
        <dbReference type="ARBA" id="ARBA00023157"/>
    </source>
</evidence>
<evidence type="ECO:0000256" key="4">
    <source>
        <dbReference type="SAM" id="Phobius"/>
    </source>
</evidence>
<name>A0ABM4JF92_EQUPR</name>
<evidence type="ECO:0000256" key="2">
    <source>
        <dbReference type="ARBA" id="ARBA00023319"/>
    </source>
</evidence>
<keyword evidence="5" id="KW-0732">Signal</keyword>
<dbReference type="InterPro" id="IPR007110">
    <property type="entry name" value="Ig-like_dom"/>
</dbReference>
<dbReference type="SUPFAM" id="SSF48726">
    <property type="entry name" value="Immunoglobulin"/>
    <property type="match status" value="3"/>
</dbReference>
<evidence type="ECO:0000256" key="5">
    <source>
        <dbReference type="SAM" id="SignalP"/>
    </source>
</evidence>
<proteinExistence type="predicted"/>
<keyword evidence="2" id="KW-0393">Immunoglobulin domain</keyword>
<keyword evidence="4" id="KW-1133">Transmembrane helix</keyword>
<dbReference type="InterPro" id="IPR036179">
    <property type="entry name" value="Ig-like_dom_sf"/>
</dbReference>
<feature type="transmembrane region" description="Helical" evidence="4">
    <location>
        <begin position="368"/>
        <end position="386"/>
    </location>
</feature>
<dbReference type="PANTHER" id="PTHR11738">
    <property type="entry name" value="MHC CLASS I NK CELL RECEPTOR"/>
    <property type="match status" value="1"/>
</dbReference>
<evidence type="ECO:0000256" key="3">
    <source>
        <dbReference type="SAM" id="MobiDB-lite"/>
    </source>
</evidence>
<dbReference type="InterPro" id="IPR050412">
    <property type="entry name" value="Ig-like_Receptors_ImmuneReg"/>
</dbReference>
<reference evidence="8" key="1">
    <citation type="submission" date="2025-08" db="UniProtKB">
        <authorList>
            <consortium name="RefSeq"/>
        </authorList>
    </citation>
    <scope>IDENTIFICATION</scope>
    <source>
        <tissue evidence="8">Blood</tissue>
    </source>
</reference>
<gene>
    <name evidence="8" type="primary">LOC103543607</name>
</gene>
<evidence type="ECO:0000313" key="8">
    <source>
        <dbReference type="RefSeq" id="XP_070414619.1"/>
    </source>
</evidence>
<keyword evidence="1" id="KW-1015">Disulfide bond</keyword>
<protein>
    <submittedName>
        <fullName evidence="8">Leukocyte immunoglobulin-like receptor subfamily A member 6 isoform X2</fullName>
    </submittedName>
</protein>
<feature type="domain" description="Ig-like" evidence="6">
    <location>
        <begin position="228"/>
        <end position="311"/>
    </location>
</feature>
<dbReference type="RefSeq" id="XP_070414619.1">
    <property type="nucleotide sequence ID" value="XM_070558518.1"/>
</dbReference>
<feature type="compositionally biased region" description="Polar residues" evidence="3">
    <location>
        <begin position="335"/>
        <end position="359"/>
    </location>
</feature>
<feature type="chain" id="PRO_5045865660" evidence="5">
    <location>
        <begin position="26"/>
        <end position="395"/>
    </location>
</feature>
<dbReference type="InterPro" id="IPR003599">
    <property type="entry name" value="Ig_sub"/>
</dbReference>
<organism evidence="7 8">
    <name type="scientific">Equus przewalskii</name>
    <name type="common">Przewalski's horse</name>
    <name type="synonym">Equus caballus przewalskii</name>
    <dbReference type="NCBI Taxonomy" id="9798"/>
    <lineage>
        <taxon>Eukaryota</taxon>
        <taxon>Metazoa</taxon>
        <taxon>Chordata</taxon>
        <taxon>Craniata</taxon>
        <taxon>Vertebrata</taxon>
        <taxon>Euteleostomi</taxon>
        <taxon>Mammalia</taxon>
        <taxon>Eutheria</taxon>
        <taxon>Laurasiatheria</taxon>
        <taxon>Perissodactyla</taxon>
        <taxon>Equidae</taxon>
        <taxon>Equus</taxon>
    </lineage>
</organism>
<sequence>MGGKARTPTLTVLLCLGLCWSPWNQVQTGVYSAPSLSAHPGPVVAKGGNVFLTCSSESTLGIFHLLKEGAADLPQHMESRTYRGRWQALFPVGPVNTSHGGTYKCYGSSKAYPYVWSLASNLLHLEVTGVYREPSLSAQPGSLVLSGDNLTLQCHSEAGFDSFALTKDEGLTPPQHLCGQHSPSFPLGHVNHTHGGQYRCYSGYNLSYVWSAPSAPLDIMITGMYEKPSLSTQPGPSVSWGEKVTLQCRSEIWLDTFHLCKEGSLAPHQHLRLEDTNEPFQANFTINPVTSDHEGTYRCYSSDSTSPYLLSLPSDPLELLVSGPSGDPSPPRTGPISTTEGSDTICTSQNKSDSKNASHPQDYTVENLIRMGMAGLVLVVLGILLFQACHRPRRP</sequence>
<keyword evidence="4" id="KW-0812">Transmembrane</keyword>
<feature type="region of interest" description="Disordered" evidence="3">
    <location>
        <begin position="319"/>
        <end position="359"/>
    </location>
</feature>
<dbReference type="GeneID" id="103543607"/>
<accession>A0ABM4JF92</accession>
<dbReference type="Proteomes" id="UP001652662">
    <property type="component" value="Chromosome 9"/>
</dbReference>
<dbReference type="Gene3D" id="2.60.40.10">
    <property type="entry name" value="Immunoglobulins"/>
    <property type="match status" value="3"/>
</dbReference>
<dbReference type="PROSITE" id="PS50835">
    <property type="entry name" value="IG_LIKE"/>
    <property type="match status" value="1"/>
</dbReference>
<evidence type="ECO:0000259" key="6">
    <source>
        <dbReference type="PROSITE" id="PS50835"/>
    </source>
</evidence>
<dbReference type="Pfam" id="PF00047">
    <property type="entry name" value="ig"/>
    <property type="match status" value="2"/>
</dbReference>
<keyword evidence="7" id="KW-1185">Reference proteome</keyword>